<dbReference type="InterPro" id="IPR046338">
    <property type="entry name" value="GAIN_dom_sf"/>
</dbReference>
<proteinExistence type="predicted"/>
<dbReference type="Proteomes" id="UP001516400">
    <property type="component" value="Unassembled WGS sequence"/>
</dbReference>
<evidence type="ECO:0000313" key="1">
    <source>
        <dbReference type="EMBL" id="KAL3270181.1"/>
    </source>
</evidence>
<protein>
    <recommendedName>
        <fullName evidence="3">GPS domain-containing protein</fullName>
    </recommendedName>
</protein>
<gene>
    <name evidence="1" type="ORF">HHI36_009238</name>
</gene>
<sequence>MVANWFLDISTNEEIRPSYGGTVSMEFRHRELNVSLTDWETKCAVSDVVRFDNSWNILACNTERLNATSTRCYCSKTGTFAVILTNKSQKNQLTHQKVIVNWLELSYKQHCANFTYFKC</sequence>
<evidence type="ECO:0008006" key="3">
    <source>
        <dbReference type="Google" id="ProtNLM"/>
    </source>
</evidence>
<dbReference type="EMBL" id="JABFTP020000021">
    <property type="protein sequence ID" value="KAL3270181.1"/>
    <property type="molecule type" value="Genomic_DNA"/>
</dbReference>
<evidence type="ECO:0000313" key="2">
    <source>
        <dbReference type="Proteomes" id="UP001516400"/>
    </source>
</evidence>
<organism evidence="1 2">
    <name type="scientific">Cryptolaemus montrouzieri</name>
    <dbReference type="NCBI Taxonomy" id="559131"/>
    <lineage>
        <taxon>Eukaryota</taxon>
        <taxon>Metazoa</taxon>
        <taxon>Ecdysozoa</taxon>
        <taxon>Arthropoda</taxon>
        <taxon>Hexapoda</taxon>
        <taxon>Insecta</taxon>
        <taxon>Pterygota</taxon>
        <taxon>Neoptera</taxon>
        <taxon>Endopterygota</taxon>
        <taxon>Coleoptera</taxon>
        <taxon>Polyphaga</taxon>
        <taxon>Cucujiformia</taxon>
        <taxon>Coccinelloidea</taxon>
        <taxon>Coccinellidae</taxon>
        <taxon>Scymninae</taxon>
        <taxon>Scymnini</taxon>
        <taxon>Cryptolaemus</taxon>
    </lineage>
</organism>
<name>A0ABD2MUX9_9CUCU</name>
<accession>A0ABD2MUX9</accession>
<dbReference type="AlphaFoldDB" id="A0ABD2MUX9"/>
<reference evidence="1 2" key="1">
    <citation type="journal article" date="2021" name="BMC Biol.">
        <title>Horizontally acquired antibacterial genes associated with adaptive radiation of ladybird beetles.</title>
        <authorList>
            <person name="Li H.S."/>
            <person name="Tang X.F."/>
            <person name="Huang Y.H."/>
            <person name="Xu Z.Y."/>
            <person name="Chen M.L."/>
            <person name="Du X.Y."/>
            <person name="Qiu B.Y."/>
            <person name="Chen P.T."/>
            <person name="Zhang W."/>
            <person name="Slipinski A."/>
            <person name="Escalona H.E."/>
            <person name="Waterhouse R.M."/>
            <person name="Zwick A."/>
            <person name="Pang H."/>
        </authorList>
    </citation>
    <scope>NUCLEOTIDE SEQUENCE [LARGE SCALE GENOMIC DNA]</scope>
    <source>
        <strain evidence="1">SYSU2018</strain>
    </source>
</reference>
<comment type="caution">
    <text evidence="1">The sequence shown here is derived from an EMBL/GenBank/DDBJ whole genome shotgun (WGS) entry which is preliminary data.</text>
</comment>
<dbReference type="Gene3D" id="2.60.220.50">
    <property type="match status" value="1"/>
</dbReference>
<keyword evidence="2" id="KW-1185">Reference proteome</keyword>